<feature type="signal peptide" evidence="1">
    <location>
        <begin position="1"/>
        <end position="20"/>
    </location>
</feature>
<dbReference type="Pfam" id="PF05448">
    <property type="entry name" value="AXE1"/>
    <property type="match status" value="1"/>
</dbReference>
<feature type="chain" id="PRO_5022147619" description="Acetyl xylan esterase domain-containing protein" evidence="1">
    <location>
        <begin position="21"/>
        <end position="676"/>
    </location>
</feature>
<keyword evidence="4" id="KW-1185">Reference proteome</keyword>
<evidence type="ECO:0000313" key="3">
    <source>
        <dbReference type="EMBL" id="QDU25528.1"/>
    </source>
</evidence>
<evidence type="ECO:0000256" key="1">
    <source>
        <dbReference type="SAM" id="SignalP"/>
    </source>
</evidence>
<proteinExistence type="predicted"/>
<dbReference type="InterPro" id="IPR008391">
    <property type="entry name" value="AXE1_dom"/>
</dbReference>
<dbReference type="EMBL" id="CP036274">
    <property type="protein sequence ID" value="QDU25528.1"/>
    <property type="molecule type" value="Genomic_DNA"/>
</dbReference>
<dbReference type="InterPro" id="IPR029058">
    <property type="entry name" value="AB_hydrolase_fold"/>
</dbReference>
<accession>A0A517Y5L8</accession>
<dbReference type="KEGG" id="aagg:ETAA8_05970"/>
<dbReference type="OrthoDB" id="244125at2"/>
<organism evidence="3 4">
    <name type="scientific">Anatilimnocola aggregata</name>
    <dbReference type="NCBI Taxonomy" id="2528021"/>
    <lineage>
        <taxon>Bacteria</taxon>
        <taxon>Pseudomonadati</taxon>
        <taxon>Planctomycetota</taxon>
        <taxon>Planctomycetia</taxon>
        <taxon>Pirellulales</taxon>
        <taxon>Pirellulaceae</taxon>
        <taxon>Anatilimnocola</taxon>
    </lineage>
</organism>
<evidence type="ECO:0000259" key="2">
    <source>
        <dbReference type="Pfam" id="PF05448"/>
    </source>
</evidence>
<feature type="domain" description="Acetyl xylan esterase" evidence="2">
    <location>
        <begin position="119"/>
        <end position="276"/>
    </location>
</feature>
<dbReference type="Proteomes" id="UP000315017">
    <property type="component" value="Chromosome"/>
</dbReference>
<dbReference type="InterPro" id="IPR050261">
    <property type="entry name" value="FrsA_esterase"/>
</dbReference>
<keyword evidence="1" id="KW-0732">Signal</keyword>
<dbReference type="RefSeq" id="WP_145084621.1">
    <property type="nucleotide sequence ID" value="NZ_CP036274.1"/>
</dbReference>
<dbReference type="AlphaFoldDB" id="A0A517Y5L8"/>
<name>A0A517Y5L8_9BACT</name>
<gene>
    <name evidence="3" type="ORF">ETAA8_05970</name>
</gene>
<evidence type="ECO:0000313" key="4">
    <source>
        <dbReference type="Proteomes" id="UP000315017"/>
    </source>
</evidence>
<dbReference type="Gene3D" id="3.40.50.1820">
    <property type="entry name" value="alpha/beta hydrolase"/>
    <property type="match status" value="2"/>
</dbReference>
<sequence length="676" mass="73627" precursor="true">MRVLSCFVALLIVVPLVATAQQSELPSADELKKALAEPIITDTTTQQEVEAFCEARVLKFPAEGAPELKTPEAWQKYIAGVRENVLQNVVYRGAAAEWRDYNGKIEWQDSIEGGEGYTIKKVRFEAVPGMWIPAVVYEPTKRSGKLPVFLNVNGHDSAGKAARYKQIRCINMAKRGMLVMNLEWMGMGQLRTPGFSHAKINQLDLCGTGGVATHFLAMKRGLDILLSQAAADPTRVGVAGLSGGGWQTIFFTALDSRVTLSNPVAGYSSFFTRIHYYSDLGDSEQTPVDLAANGDYAHLTAMLAPRVALLTFNEKDNCCFAAPHALPPLLAATRPVYQLLGKPTNLHDHINYDPGNHNFERDNREALYKVIGQHWYEGDSSFSATEIECAAEVKKGDELKVELPAENLDLQQLALQLAKSLPRGQATIEQVAQALRLPTEHRIAAKTSGEGSVGEIKLVRYQLRLGDTWTVPAVEFLATGTPADSKGTVILLADEGRAAIAEQVRQSLADGWNVLAVDPFYFGEAKVKNKNWLFAILMASVGERPLGVQAAQVQQVAQWLKAQRNAKQVRVATVGPRTSLIALAAAATDAKSIDSLRLQGSLGSLKEVIENGGTVDKTPEQFCFGLLETADIAQLTTLVAPRHVQFVEPSDRVKQELAGLAAVYQKLGQAFDPLAQ</sequence>
<protein>
    <recommendedName>
        <fullName evidence="2">Acetyl xylan esterase domain-containing protein</fullName>
    </recommendedName>
</protein>
<reference evidence="3 4" key="1">
    <citation type="submission" date="2019-02" db="EMBL/GenBank/DDBJ databases">
        <title>Deep-cultivation of Planctomycetes and their phenomic and genomic characterization uncovers novel biology.</title>
        <authorList>
            <person name="Wiegand S."/>
            <person name="Jogler M."/>
            <person name="Boedeker C."/>
            <person name="Pinto D."/>
            <person name="Vollmers J."/>
            <person name="Rivas-Marin E."/>
            <person name="Kohn T."/>
            <person name="Peeters S.H."/>
            <person name="Heuer A."/>
            <person name="Rast P."/>
            <person name="Oberbeckmann S."/>
            <person name="Bunk B."/>
            <person name="Jeske O."/>
            <person name="Meyerdierks A."/>
            <person name="Storesund J.E."/>
            <person name="Kallscheuer N."/>
            <person name="Luecker S."/>
            <person name="Lage O.M."/>
            <person name="Pohl T."/>
            <person name="Merkel B.J."/>
            <person name="Hornburger P."/>
            <person name="Mueller R.-W."/>
            <person name="Bruemmer F."/>
            <person name="Labrenz M."/>
            <person name="Spormann A.M."/>
            <person name="Op den Camp H."/>
            <person name="Overmann J."/>
            <person name="Amann R."/>
            <person name="Jetten M.S.M."/>
            <person name="Mascher T."/>
            <person name="Medema M.H."/>
            <person name="Devos D.P."/>
            <person name="Kaster A.-K."/>
            <person name="Ovreas L."/>
            <person name="Rohde M."/>
            <person name="Galperin M.Y."/>
            <person name="Jogler C."/>
        </authorList>
    </citation>
    <scope>NUCLEOTIDE SEQUENCE [LARGE SCALE GENOMIC DNA]</scope>
    <source>
        <strain evidence="3 4">ETA_A8</strain>
    </source>
</reference>
<dbReference type="SUPFAM" id="SSF53474">
    <property type="entry name" value="alpha/beta-Hydrolases"/>
    <property type="match status" value="1"/>
</dbReference>
<dbReference type="PANTHER" id="PTHR22946:SF8">
    <property type="entry name" value="ACETYL XYLAN ESTERASE DOMAIN-CONTAINING PROTEIN"/>
    <property type="match status" value="1"/>
</dbReference>
<dbReference type="PANTHER" id="PTHR22946">
    <property type="entry name" value="DIENELACTONE HYDROLASE DOMAIN-CONTAINING PROTEIN-RELATED"/>
    <property type="match status" value="1"/>
</dbReference>